<name>A0AAV1XDI3_LUPLU</name>
<feature type="signal peptide" evidence="1">
    <location>
        <begin position="1"/>
        <end position="17"/>
    </location>
</feature>
<evidence type="ECO:0000313" key="3">
    <source>
        <dbReference type="Proteomes" id="UP001497480"/>
    </source>
</evidence>
<keyword evidence="3" id="KW-1185">Reference proteome</keyword>
<proteinExistence type="predicted"/>
<evidence type="ECO:0000256" key="1">
    <source>
        <dbReference type="SAM" id="SignalP"/>
    </source>
</evidence>
<accession>A0AAV1XDI3</accession>
<reference evidence="2 3" key="1">
    <citation type="submission" date="2024-03" db="EMBL/GenBank/DDBJ databases">
        <authorList>
            <person name="Martinez-Hernandez J."/>
        </authorList>
    </citation>
    <scope>NUCLEOTIDE SEQUENCE [LARGE SCALE GENOMIC DNA]</scope>
</reference>
<keyword evidence="1" id="KW-0732">Signal</keyword>
<dbReference type="Proteomes" id="UP001497480">
    <property type="component" value="Unassembled WGS sequence"/>
</dbReference>
<sequence length="58" mass="7108">MVKWLLANLFLLPLHRGKKIEEQSYRYTVHSRSTMNYILDKHIVVIFTYKNPCWDLHF</sequence>
<feature type="chain" id="PRO_5043315040" evidence="1">
    <location>
        <begin position="18"/>
        <end position="58"/>
    </location>
</feature>
<dbReference type="AlphaFoldDB" id="A0AAV1XDI3"/>
<evidence type="ECO:0000313" key="2">
    <source>
        <dbReference type="EMBL" id="CAL0319048.1"/>
    </source>
</evidence>
<protein>
    <submittedName>
        <fullName evidence="2">Uncharacterized protein</fullName>
    </submittedName>
</protein>
<comment type="caution">
    <text evidence="2">The sequence shown here is derived from an EMBL/GenBank/DDBJ whole genome shotgun (WGS) entry which is preliminary data.</text>
</comment>
<gene>
    <name evidence="2" type="ORF">LLUT_LOCUS20108</name>
</gene>
<dbReference type="EMBL" id="CAXHTB010000014">
    <property type="protein sequence ID" value="CAL0319048.1"/>
    <property type="molecule type" value="Genomic_DNA"/>
</dbReference>
<organism evidence="2 3">
    <name type="scientific">Lupinus luteus</name>
    <name type="common">European yellow lupine</name>
    <dbReference type="NCBI Taxonomy" id="3873"/>
    <lineage>
        <taxon>Eukaryota</taxon>
        <taxon>Viridiplantae</taxon>
        <taxon>Streptophyta</taxon>
        <taxon>Embryophyta</taxon>
        <taxon>Tracheophyta</taxon>
        <taxon>Spermatophyta</taxon>
        <taxon>Magnoliopsida</taxon>
        <taxon>eudicotyledons</taxon>
        <taxon>Gunneridae</taxon>
        <taxon>Pentapetalae</taxon>
        <taxon>rosids</taxon>
        <taxon>fabids</taxon>
        <taxon>Fabales</taxon>
        <taxon>Fabaceae</taxon>
        <taxon>Papilionoideae</taxon>
        <taxon>50 kb inversion clade</taxon>
        <taxon>genistoids sensu lato</taxon>
        <taxon>core genistoids</taxon>
        <taxon>Genisteae</taxon>
        <taxon>Lupinus</taxon>
    </lineage>
</organism>